<organism evidence="3 4">
    <name type="scientific">Carnobacterium divergens</name>
    <name type="common">Lactobacillus divergens</name>
    <dbReference type="NCBI Taxonomy" id="2748"/>
    <lineage>
        <taxon>Bacteria</taxon>
        <taxon>Bacillati</taxon>
        <taxon>Bacillota</taxon>
        <taxon>Bacilli</taxon>
        <taxon>Lactobacillales</taxon>
        <taxon>Carnobacteriaceae</taxon>
        <taxon>Carnobacterium</taxon>
    </lineage>
</organism>
<reference evidence="3 4" key="1">
    <citation type="journal article" date="2018" name="Int. J. Food Microbiol.">
        <title>Growth of Carnobacterium spp. isolated from chilled vacuum-packaged meat under relevant acidic conditions.</title>
        <authorList>
            <person name="Zhang P."/>
            <person name="Badoni M."/>
            <person name="Ganzle M."/>
            <person name="Yang X."/>
        </authorList>
    </citation>
    <scope>NUCLEOTIDE SEQUENCE [LARGE SCALE GENOMIC DNA]</scope>
    <source>
        <strain evidence="3 4">B2</strain>
    </source>
</reference>
<dbReference type="Proteomes" id="UP000297938">
    <property type="component" value="Unassembled WGS sequence"/>
</dbReference>
<evidence type="ECO:0000313" key="3">
    <source>
        <dbReference type="EMBL" id="TFJ29440.1"/>
    </source>
</evidence>
<dbReference type="RefSeq" id="WP_135014890.1">
    <property type="nucleotide sequence ID" value="NZ_CBCPJX010000005.1"/>
</dbReference>
<dbReference type="InterPro" id="IPR029050">
    <property type="entry name" value="Immunoprotect_excell_Ig-like"/>
</dbReference>
<sequence>MEKKQILGWVLLVFITAVVSIAMFDEFTKDAEKAEIGEEIIQDDFNYKVNKFEIKNDNDRKDIVVSIEAKSNNDETVSNVFSNNFILKIDDKTFKPDNIKSRSIVNGKVNYLNINQINPEQTVTCLLVFNVSAKQSESKKFELLINDNIVVNLK</sequence>
<protein>
    <recommendedName>
        <fullName evidence="5">DUF4352 domain-containing protein</fullName>
    </recommendedName>
</protein>
<keyword evidence="1" id="KW-0732">Signal</keyword>
<dbReference type="Gene3D" id="2.60.40.1240">
    <property type="match status" value="1"/>
</dbReference>
<evidence type="ECO:0000313" key="4">
    <source>
        <dbReference type="Proteomes" id="UP000297938"/>
    </source>
</evidence>
<dbReference type="AlphaFoldDB" id="A0A5F0MHQ3"/>
<keyword evidence="2" id="KW-1133">Transmembrane helix</keyword>
<dbReference type="EMBL" id="NRPP01000003">
    <property type="protein sequence ID" value="TFJ29440.1"/>
    <property type="molecule type" value="Genomic_DNA"/>
</dbReference>
<proteinExistence type="predicted"/>
<accession>A0A5F0MHQ3</accession>
<keyword evidence="2" id="KW-0472">Membrane</keyword>
<evidence type="ECO:0008006" key="5">
    <source>
        <dbReference type="Google" id="ProtNLM"/>
    </source>
</evidence>
<evidence type="ECO:0000256" key="1">
    <source>
        <dbReference type="ARBA" id="ARBA00022729"/>
    </source>
</evidence>
<evidence type="ECO:0000256" key="2">
    <source>
        <dbReference type="SAM" id="Phobius"/>
    </source>
</evidence>
<comment type="caution">
    <text evidence="3">The sequence shown here is derived from an EMBL/GenBank/DDBJ whole genome shotgun (WGS) entry which is preliminary data.</text>
</comment>
<name>A0A5F0MHQ3_CARDV</name>
<keyword evidence="2" id="KW-0812">Transmembrane</keyword>
<gene>
    <name evidence="3" type="ORF">CKN69_01020</name>
</gene>
<feature type="transmembrane region" description="Helical" evidence="2">
    <location>
        <begin position="6"/>
        <end position="24"/>
    </location>
</feature>